<evidence type="ECO:0000259" key="1">
    <source>
        <dbReference type="Pfam" id="PF00583"/>
    </source>
</evidence>
<name>A0A409VEW3_9AGAR</name>
<keyword evidence="3" id="KW-1185">Reference proteome</keyword>
<evidence type="ECO:0000313" key="2">
    <source>
        <dbReference type="EMBL" id="PPQ64457.1"/>
    </source>
</evidence>
<dbReference type="STRING" id="181874.A0A409VEW3"/>
<sequence>MSSYPIIKLLHAQSTEAEIQRSVEVLNDAFQGDRFSAVLLGGDLSLSSLQLAANIRAAIIGGEVHVLSVGPAVEDIVGVAIWYPPGTSGFASEEERDAGWNQFLDVIPSSLKDWWLKYFIPKMQELSINSLGAGYQHNSWHLHIFGVAKAHHRKGYGKALFKYAEEKARATKSPMVLETTNDVDVRLSFPNDLRKANINPGDHIFKAGVHRPRGDDPPE</sequence>
<dbReference type="PANTHER" id="PTHR42791">
    <property type="entry name" value="GNAT FAMILY ACETYLTRANSFERASE"/>
    <property type="match status" value="1"/>
</dbReference>
<dbReference type="Proteomes" id="UP000284842">
    <property type="component" value="Unassembled WGS sequence"/>
</dbReference>
<dbReference type="InParanoid" id="A0A409VEW3"/>
<proteinExistence type="predicted"/>
<gene>
    <name evidence="2" type="ORF">CVT24_008467</name>
</gene>
<evidence type="ECO:0000313" key="3">
    <source>
        <dbReference type="Proteomes" id="UP000284842"/>
    </source>
</evidence>
<dbReference type="Gene3D" id="3.40.630.30">
    <property type="match status" value="1"/>
</dbReference>
<organism evidence="2 3">
    <name type="scientific">Panaeolus cyanescens</name>
    <dbReference type="NCBI Taxonomy" id="181874"/>
    <lineage>
        <taxon>Eukaryota</taxon>
        <taxon>Fungi</taxon>
        <taxon>Dikarya</taxon>
        <taxon>Basidiomycota</taxon>
        <taxon>Agaricomycotina</taxon>
        <taxon>Agaricomycetes</taxon>
        <taxon>Agaricomycetidae</taxon>
        <taxon>Agaricales</taxon>
        <taxon>Agaricineae</taxon>
        <taxon>Galeropsidaceae</taxon>
        <taxon>Panaeolus</taxon>
    </lineage>
</organism>
<feature type="domain" description="N-acetyltransferase" evidence="1">
    <location>
        <begin position="137"/>
        <end position="182"/>
    </location>
</feature>
<dbReference type="SUPFAM" id="SSF55729">
    <property type="entry name" value="Acyl-CoA N-acyltransferases (Nat)"/>
    <property type="match status" value="1"/>
</dbReference>
<dbReference type="GO" id="GO:0016747">
    <property type="term" value="F:acyltransferase activity, transferring groups other than amino-acyl groups"/>
    <property type="evidence" value="ECO:0007669"/>
    <property type="project" value="InterPro"/>
</dbReference>
<dbReference type="PANTHER" id="PTHR42791:SF1">
    <property type="entry name" value="N-ACETYLTRANSFERASE DOMAIN-CONTAINING PROTEIN"/>
    <property type="match status" value="1"/>
</dbReference>
<dbReference type="AlphaFoldDB" id="A0A409VEW3"/>
<dbReference type="Pfam" id="PF00583">
    <property type="entry name" value="Acetyltransf_1"/>
    <property type="match status" value="1"/>
</dbReference>
<dbReference type="EMBL" id="NHTK01006086">
    <property type="protein sequence ID" value="PPQ64457.1"/>
    <property type="molecule type" value="Genomic_DNA"/>
</dbReference>
<dbReference type="InterPro" id="IPR000182">
    <property type="entry name" value="GNAT_dom"/>
</dbReference>
<reference evidence="2 3" key="1">
    <citation type="journal article" date="2018" name="Evol. Lett.">
        <title>Horizontal gene cluster transfer increased hallucinogenic mushroom diversity.</title>
        <authorList>
            <person name="Reynolds H.T."/>
            <person name="Vijayakumar V."/>
            <person name="Gluck-Thaler E."/>
            <person name="Korotkin H.B."/>
            <person name="Matheny P.B."/>
            <person name="Slot J.C."/>
        </authorList>
    </citation>
    <scope>NUCLEOTIDE SEQUENCE [LARGE SCALE GENOMIC DNA]</scope>
    <source>
        <strain evidence="2 3">2629</strain>
    </source>
</reference>
<comment type="caution">
    <text evidence="2">The sequence shown here is derived from an EMBL/GenBank/DDBJ whole genome shotgun (WGS) entry which is preliminary data.</text>
</comment>
<dbReference type="InterPro" id="IPR052523">
    <property type="entry name" value="Trichothecene_AcTrans"/>
</dbReference>
<dbReference type="OrthoDB" id="4738875at2759"/>
<protein>
    <recommendedName>
        <fullName evidence="1">N-acetyltransferase domain-containing protein</fullName>
    </recommendedName>
</protein>
<accession>A0A409VEW3</accession>
<dbReference type="InterPro" id="IPR016181">
    <property type="entry name" value="Acyl_CoA_acyltransferase"/>
</dbReference>
<dbReference type="CDD" id="cd04301">
    <property type="entry name" value="NAT_SF"/>
    <property type="match status" value="1"/>
</dbReference>